<feature type="domain" description="AAA+ ATPase" evidence="6">
    <location>
        <begin position="1028"/>
        <end position="1165"/>
    </location>
</feature>
<evidence type="ECO:0000256" key="5">
    <source>
        <dbReference type="SAM" id="MobiDB-lite"/>
    </source>
</evidence>
<evidence type="ECO:0000313" key="8">
    <source>
        <dbReference type="Proteomes" id="UP000559256"/>
    </source>
</evidence>
<dbReference type="Proteomes" id="UP000559256">
    <property type="component" value="Unassembled WGS sequence"/>
</dbReference>
<dbReference type="FunFam" id="1.10.8.60:FF:000160">
    <property type="entry name" value="WGS project CABT00000000 data, contig 2.55"/>
    <property type="match status" value="1"/>
</dbReference>
<keyword evidence="8" id="KW-1185">Reference proteome</keyword>
<dbReference type="InterPro" id="IPR027417">
    <property type="entry name" value="P-loop_NTPase"/>
</dbReference>
<dbReference type="OrthoDB" id="2423195at2759"/>
<organism evidence="7 8">
    <name type="scientific">Tetrapyrgos nigripes</name>
    <dbReference type="NCBI Taxonomy" id="182062"/>
    <lineage>
        <taxon>Eukaryota</taxon>
        <taxon>Fungi</taxon>
        <taxon>Dikarya</taxon>
        <taxon>Basidiomycota</taxon>
        <taxon>Agaricomycotina</taxon>
        <taxon>Agaricomycetes</taxon>
        <taxon>Agaricomycetidae</taxon>
        <taxon>Agaricales</taxon>
        <taxon>Marasmiineae</taxon>
        <taxon>Marasmiaceae</taxon>
        <taxon>Tetrapyrgos</taxon>
    </lineage>
</organism>
<dbReference type="PANTHER" id="PTHR43392:SF2">
    <property type="entry name" value="AAA-TYPE ATPASE FAMILY PROTEIN _ ANKYRIN REPEAT FAMILY PROTEIN"/>
    <property type="match status" value="1"/>
</dbReference>
<reference evidence="7 8" key="1">
    <citation type="journal article" date="2020" name="ISME J.">
        <title>Uncovering the hidden diversity of litter-decomposition mechanisms in mushroom-forming fungi.</title>
        <authorList>
            <person name="Floudas D."/>
            <person name="Bentzer J."/>
            <person name="Ahren D."/>
            <person name="Johansson T."/>
            <person name="Persson P."/>
            <person name="Tunlid A."/>
        </authorList>
    </citation>
    <scope>NUCLEOTIDE SEQUENCE [LARGE SCALE GENOMIC DNA]</scope>
    <source>
        <strain evidence="7 8">CBS 291.85</strain>
    </source>
</reference>
<dbReference type="InterPro" id="IPR047187">
    <property type="entry name" value="SF1_C_Upf1"/>
</dbReference>
<dbReference type="InterPro" id="IPR003593">
    <property type="entry name" value="AAA+_ATPase"/>
</dbReference>
<dbReference type="Gene3D" id="3.40.50.300">
    <property type="entry name" value="P-loop containing nucleotide triphosphate hydrolases"/>
    <property type="match status" value="4"/>
</dbReference>
<dbReference type="Pfam" id="PF17866">
    <property type="entry name" value="AAA_lid_6"/>
    <property type="match status" value="1"/>
</dbReference>
<feature type="compositionally biased region" description="Low complexity" evidence="5">
    <location>
        <begin position="362"/>
        <end position="399"/>
    </location>
</feature>
<feature type="compositionally biased region" description="Low complexity" evidence="5">
    <location>
        <begin position="407"/>
        <end position="419"/>
    </location>
</feature>
<dbReference type="CDD" id="cd00009">
    <property type="entry name" value="AAA"/>
    <property type="match status" value="1"/>
</dbReference>
<feature type="compositionally biased region" description="Basic and acidic residues" evidence="5">
    <location>
        <begin position="1313"/>
        <end position="1322"/>
    </location>
</feature>
<feature type="region of interest" description="Disordered" evidence="5">
    <location>
        <begin position="255"/>
        <end position="286"/>
    </location>
</feature>
<dbReference type="InterPro" id="IPR050773">
    <property type="entry name" value="CbxX/CfxQ_RuBisCO_ESX"/>
</dbReference>
<proteinExistence type="inferred from homology"/>
<evidence type="ECO:0000256" key="4">
    <source>
        <dbReference type="SAM" id="Coils"/>
    </source>
</evidence>
<evidence type="ECO:0000259" key="6">
    <source>
        <dbReference type="SMART" id="SM00382"/>
    </source>
</evidence>
<dbReference type="PANTHER" id="PTHR43392">
    <property type="entry name" value="AAA-TYPE ATPASE FAMILY PROTEIN / ANKYRIN REPEAT FAMILY PROTEIN"/>
    <property type="match status" value="1"/>
</dbReference>
<dbReference type="SMART" id="SM00382">
    <property type="entry name" value="AAA"/>
    <property type="match status" value="3"/>
</dbReference>
<evidence type="ECO:0000256" key="2">
    <source>
        <dbReference type="ARBA" id="ARBA00022741"/>
    </source>
</evidence>
<feature type="compositionally biased region" description="Low complexity" evidence="5">
    <location>
        <begin position="1285"/>
        <end position="1295"/>
    </location>
</feature>
<evidence type="ECO:0000256" key="3">
    <source>
        <dbReference type="ARBA" id="ARBA00022840"/>
    </source>
</evidence>
<dbReference type="CDD" id="cd06008">
    <property type="entry name" value="NF-X1-zinc-finger"/>
    <property type="match status" value="1"/>
</dbReference>
<keyword evidence="3" id="KW-0067">ATP-binding</keyword>
<dbReference type="GO" id="GO:0016887">
    <property type="term" value="F:ATP hydrolysis activity"/>
    <property type="evidence" value="ECO:0007669"/>
    <property type="project" value="InterPro"/>
</dbReference>
<gene>
    <name evidence="7" type="ORF">D9758_009985</name>
</gene>
<dbReference type="Pfam" id="PF00004">
    <property type="entry name" value="AAA"/>
    <property type="match status" value="3"/>
</dbReference>
<dbReference type="EMBL" id="JAACJM010000105">
    <property type="protein sequence ID" value="KAF5346141.1"/>
    <property type="molecule type" value="Genomic_DNA"/>
</dbReference>
<dbReference type="SUPFAM" id="SSF52540">
    <property type="entry name" value="P-loop containing nucleoside triphosphate hydrolases"/>
    <property type="match status" value="4"/>
</dbReference>
<dbReference type="Pfam" id="PF13087">
    <property type="entry name" value="AAA_12"/>
    <property type="match status" value="1"/>
</dbReference>
<comment type="similarity">
    <text evidence="1">Belongs to the CbxX/CfxQ family.</text>
</comment>
<dbReference type="CDD" id="cd18808">
    <property type="entry name" value="SF1_C_Upf1"/>
    <property type="match status" value="1"/>
</dbReference>
<feature type="coiled-coil region" evidence="4">
    <location>
        <begin position="1335"/>
        <end position="1438"/>
    </location>
</feature>
<name>A0A8H5CSA0_9AGAR</name>
<protein>
    <recommendedName>
        <fullName evidence="6">AAA+ ATPase domain-containing protein</fullName>
    </recommendedName>
</protein>
<feature type="domain" description="AAA+ ATPase" evidence="6">
    <location>
        <begin position="474"/>
        <end position="609"/>
    </location>
</feature>
<keyword evidence="2" id="KW-0547">Nucleotide-binding</keyword>
<feature type="region of interest" description="Disordered" evidence="5">
    <location>
        <begin position="322"/>
        <end position="430"/>
    </location>
</feature>
<comment type="caution">
    <text evidence="7">The sequence shown here is derived from an EMBL/GenBank/DDBJ whole genome shotgun (WGS) entry which is preliminary data.</text>
</comment>
<accession>A0A8H5CSA0</accession>
<dbReference type="InterPro" id="IPR000641">
    <property type="entry name" value="CbxX/CfxQ"/>
</dbReference>
<feature type="region of interest" description="Disordered" evidence="5">
    <location>
        <begin position="1256"/>
        <end position="1326"/>
    </location>
</feature>
<dbReference type="Gene3D" id="1.10.8.60">
    <property type="match status" value="2"/>
</dbReference>
<dbReference type="FunFam" id="3.40.50.300:FF:000216">
    <property type="entry name" value="Type VII secretion ATPase EccA"/>
    <property type="match status" value="3"/>
</dbReference>
<feature type="compositionally biased region" description="Low complexity" evidence="5">
    <location>
        <begin position="339"/>
        <end position="354"/>
    </location>
</feature>
<dbReference type="InterPro" id="IPR003959">
    <property type="entry name" value="ATPase_AAA_core"/>
</dbReference>
<dbReference type="PRINTS" id="PR00819">
    <property type="entry name" value="CBXCFQXSUPER"/>
</dbReference>
<feature type="compositionally biased region" description="Polar residues" evidence="5">
    <location>
        <begin position="322"/>
        <end position="337"/>
    </location>
</feature>
<sequence>MVLKIVKYLAQQGYATDQMVVLTPYLGQLSKLRRELHSETDPILNELDSNELIRAGLLNPDQHGKLNRTRLRLATIDNYQGEESDIVVASLTRSNTNKDIGFMFSPERLNVLLSRARNAIIIIGNSNTFTQARKGKELWQQLLQLLRERRHVYQGFPVKCERHPDRVALLQTEDQFDTECPDGGCSEPCGVMLSCGQHTCPLKCHKLSDHSKMACQHIIPSQCPKGHDKSRKCSDADIPTCKKCDKEQKAAEARQQKEFARRKKLQEDEAEHSRHVAQVEEERRLEEQTLRDLQLKQDRDNALSQKQQDLQSLKDRINQLRTSASKVSTPSPAQTPVQAPKSASSPTSKKGTGTVTNHAANSPSATPPSGSTGSSSSSTPTTRPSSKSSTLKSPTLRKTQPTLGAVPTSNPTATNPSPSEQKWQDKKSMEGAANASIDAIMEMVGLEKVKEEVVQIYEMIEVMKRQDVPVQNERWSSVFLGNPGTGKTTIARHYSTFLASVDVLPGRAFEEITGSLLATKGINGAKDLLDRVINAGGGAIFIDEAYQLTAAHNTGGKSVLDYLLAEIENNVGRLVFIFAGYNKEMESFFEHNPGLNSRIPHKFEFEDYTDKELLRMLEKSLHTRFKGKLKIEDGAQGLYGRIAVKRLGRGRESKGFGNARALENLIMRIHKRQTERITKERLSGYRPDDYLFVKEDLIGPEPSQALLQSPYYKELQEMIGLASVKVSIKIMFDMIGRNYKLELEEKEPMQVSLNRVFLGSPGTGKTTVGKLYGQILKELGLLSNGEVILKNPSDFIGQHLGESQQKTKAILESTVGKILIIDEAYMLYSGGESGHERDFFKKDVIDTIVAEVQSVPGEDRCVLLLGYEDKLLEMFQNVNPGLSRRFRIEEAFKFEDFSIDELGQILDLKLVKQSSSATPEARQVALDTLERAKLRPNFGNGGDVENLLGKAKANFMKRMAATGDEAVDTVYEPVDFDPDYDRVLKAGTNLDELFKDVVGCQNIVNQLRSYQNIARFGKEKNRDIRELVPTNFLFKGPPGTGKTMTARKMGQVYFDMGLISRPDVHECSASDLVGQYVGHTGPKVQKLFEKALGQVLFIDEAYRLREGHFAQEAIDELVGLLTNDRFMGKIIVILAGYTQDINQLLAVNSGLASRFPAEVVFEHLGHEDCVKILRQRLQKDAVTVPGLDDPSNPTYQHICALFDQLARFPTWGNAREVITIAKDMIGLAMNNHNLVLDPADAIQQIENALTRYYNRAGSRAPQRQRPAAPLPVQTSAPPSQPPPSGSASSATNSSDPKPPEPKDGVNANSPPDVQRKDGRDPGVSDDVWNQLQADKAAEAEAATKLEEELRKAEQEMLEACRQEEEERQRAKELALAQARERDFLRKQELKRQREEQRLREENARKLREKHEAELKVKREAEEQARKREEKVQKKLREMGVCPRGYQWIKQSYGYRCAGGSHFVTHAELSQRGIF</sequence>
<evidence type="ECO:0000313" key="7">
    <source>
        <dbReference type="EMBL" id="KAF5346141.1"/>
    </source>
</evidence>
<keyword evidence="4" id="KW-0175">Coiled coil</keyword>
<dbReference type="InterPro" id="IPR041627">
    <property type="entry name" value="AAA_lid_6"/>
</dbReference>
<feature type="domain" description="AAA+ ATPase" evidence="6">
    <location>
        <begin position="752"/>
        <end position="869"/>
    </location>
</feature>
<dbReference type="GO" id="GO:0005524">
    <property type="term" value="F:ATP binding"/>
    <property type="evidence" value="ECO:0007669"/>
    <property type="project" value="UniProtKB-KW"/>
</dbReference>
<dbReference type="InterPro" id="IPR041679">
    <property type="entry name" value="DNA2/NAM7-like_C"/>
</dbReference>
<evidence type="ECO:0000256" key="1">
    <source>
        <dbReference type="ARBA" id="ARBA00010378"/>
    </source>
</evidence>